<sequence>MGTFGCFEVTIGFGSGKERVDYITYDTKGVWKCYEIKVSKSDFYSKAAKTFVGHYNYYVLTNELYKLVKDDIPNHIGVYVGEQSVKRAKKQELAVDEQILKDSMIRSLAREFQKQYRSGNPNVVESLERQLRNAREEARGDRKRLQELMNFGRDKYGRNWYMDE</sequence>
<keyword evidence="2" id="KW-1185">Reference proteome</keyword>
<accession>A0A2A2IG63</accession>
<evidence type="ECO:0000313" key="1">
    <source>
        <dbReference type="EMBL" id="PAV30306.1"/>
    </source>
</evidence>
<proteinExistence type="predicted"/>
<comment type="caution">
    <text evidence="1">The sequence shown here is derived from an EMBL/GenBank/DDBJ whole genome shotgun (WGS) entry which is preliminary data.</text>
</comment>
<dbReference type="OrthoDB" id="2190431at2"/>
<name>A0A2A2IG63_9BACI</name>
<evidence type="ECO:0000313" key="2">
    <source>
        <dbReference type="Proteomes" id="UP000218887"/>
    </source>
</evidence>
<dbReference type="AlphaFoldDB" id="A0A2A2IG63"/>
<protein>
    <submittedName>
        <fullName evidence="1">Uncharacterized protein</fullName>
    </submittedName>
</protein>
<dbReference type="EMBL" id="NPOA01000004">
    <property type="protein sequence ID" value="PAV30306.1"/>
    <property type="molecule type" value="Genomic_DNA"/>
</dbReference>
<gene>
    <name evidence="1" type="ORF">CIL05_07500</name>
</gene>
<dbReference type="Proteomes" id="UP000218887">
    <property type="component" value="Unassembled WGS sequence"/>
</dbReference>
<reference evidence="1 2" key="1">
    <citation type="submission" date="2017-08" db="EMBL/GenBank/DDBJ databases">
        <title>Virgibacillus indicus sp. nov. and Virgibacillus profoundi sp. nov, two moderately halophilic bacteria isolated from marine sediment by using the Microfluidic Streak Plate.</title>
        <authorList>
            <person name="Xu B."/>
            <person name="Hu B."/>
            <person name="Wang J."/>
            <person name="Zhu Y."/>
            <person name="Huang L."/>
            <person name="Du W."/>
            <person name="Huang Y."/>
        </authorList>
    </citation>
    <scope>NUCLEOTIDE SEQUENCE [LARGE SCALE GENOMIC DNA]</scope>
    <source>
        <strain evidence="1 2">IO3-P3-H5</strain>
    </source>
</reference>
<organism evidence="1 2">
    <name type="scientific">Virgibacillus profundi</name>
    <dbReference type="NCBI Taxonomy" id="2024555"/>
    <lineage>
        <taxon>Bacteria</taxon>
        <taxon>Bacillati</taxon>
        <taxon>Bacillota</taxon>
        <taxon>Bacilli</taxon>
        <taxon>Bacillales</taxon>
        <taxon>Bacillaceae</taxon>
        <taxon>Virgibacillus</taxon>
    </lineage>
</organism>